<reference evidence="3 4" key="1">
    <citation type="submission" date="2023-04" db="EMBL/GenBank/DDBJ databases">
        <title>Bacteroides pacosi sp. nov., isolated from the fecal material of an alpaca.</title>
        <authorList>
            <person name="Miller S."/>
            <person name="Hendry M."/>
            <person name="King J."/>
            <person name="Sankaranarayanan K."/>
            <person name="Lawson P.A."/>
        </authorList>
    </citation>
    <scope>NUCLEOTIDE SEQUENCE [LARGE SCALE GENOMIC DNA]</scope>
    <source>
        <strain evidence="3 4">A2-P53</strain>
    </source>
</reference>
<organism evidence="3 4">
    <name type="scientific">Bacteroides vicugnae</name>
    <dbReference type="NCBI Taxonomy" id="3037989"/>
    <lineage>
        <taxon>Bacteria</taxon>
        <taxon>Pseudomonadati</taxon>
        <taxon>Bacteroidota</taxon>
        <taxon>Bacteroidia</taxon>
        <taxon>Bacteroidales</taxon>
        <taxon>Bacteroidaceae</taxon>
        <taxon>Bacteroides</taxon>
    </lineage>
</organism>
<name>A0ABU5HSL7_9BACE</name>
<accession>A0ABU5HSL7</accession>
<feature type="chain" id="PRO_5047495213" evidence="1">
    <location>
        <begin position="20"/>
        <end position="575"/>
    </location>
</feature>
<protein>
    <submittedName>
        <fullName evidence="3">DUF5108 domain-containing protein</fullName>
    </submittedName>
</protein>
<dbReference type="InterPro" id="IPR050904">
    <property type="entry name" value="Adhesion/Biosynth-related"/>
</dbReference>
<proteinExistence type="predicted"/>
<dbReference type="PROSITE" id="PS50213">
    <property type="entry name" value="FAS1"/>
    <property type="match status" value="2"/>
</dbReference>
<dbReference type="Pfam" id="PF02469">
    <property type="entry name" value="Fasciclin"/>
    <property type="match status" value="2"/>
</dbReference>
<dbReference type="InterPro" id="IPR036378">
    <property type="entry name" value="FAS1_dom_sf"/>
</dbReference>
<gene>
    <name evidence="3" type="ORF">QHG74_14585</name>
</gene>
<dbReference type="InterPro" id="IPR033401">
    <property type="entry name" value="DUF5108"/>
</dbReference>
<comment type="caution">
    <text evidence="3">The sequence shown here is derived from an EMBL/GenBank/DDBJ whole genome shotgun (WGS) entry which is preliminary data.</text>
</comment>
<feature type="domain" description="FAS1" evidence="2">
    <location>
        <begin position="35"/>
        <end position="180"/>
    </location>
</feature>
<feature type="signal peptide" evidence="1">
    <location>
        <begin position="1"/>
        <end position="19"/>
    </location>
</feature>
<dbReference type="Gene3D" id="2.30.180.10">
    <property type="entry name" value="FAS1 domain"/>
    <property type="match status" value="2"/>
</dbReference>
<dbReference type="SMART" id="SM00554">
    <property type="entry name" value="FAS1"/>
    <property type="match status" value="2"/>
</dbReference>
<evidence type="ECO:0000256" key="1">
    <source>
        <dbReference type="SAM" id="SignalP"/>
    </source>
</evidence>
<dbReference type="InterPro" id="IPR000782">
    <property type="entry name" value="FAS1_domain"/>
</dbReference>
<sequence length="575" mass="64972">MMKKLKKYYWMLLIVLCAACNDPYDGDTFVVFDTQPAATYLSSRSEDFSEWIHIMKYADLYNAVNQATQRFTLFVPNNTAVQEFYTRRGVSSIEELGTEYARNLVSYHIIQDTINQATFIEKEGALAKKTVSDDILMVSFGSAENGGGGMRSVYLNSEAHVLEFANPVSNGYVYVLGNTLTPLTESVYARISESGRPYALLKSALDATGWGAELDIIYDELKNDQGQTIKQKRNYTLLAVTDDVFHDAGINSLADLAQLLGASSDYSNPENALYKYVAYHILTGSYDLNDLQSFDSENATSKIWNTSCKGNVVRISQEEDRKFYLNYQDEANKAVFVEDACNLQAKNGYIHQVSTYLPIADVKPETVLFDVCNFSVIKDWIADGHGEEGIKFQESFGTAEKKCDISELNCYEYELKNPSGAFDKYYNITYFTTRTNNDWKTARNYDFLMLNIGNTGWISMETPSIIKGKYKVTLHFGYATSMDFIRTKSGGSNGGQMIFSFDGDHSVTRAPYTSSTTTLKSNKLGCYEDVIYDEIEFTENSTHTFRLVLTDPAASDKSDYRIYLDYLEFEPIFDE</sequence>
<dbReference type="PANTHER" id="PTHR10900">
    <property type="entry name" value="PERIOSTIN-RELATED"/>
    <property type="match status" value="1"/>
</dbReference>
<dbReference type="Proteomes" id="UP001292913">
    <property type="component" value="Unassembled WGS sequence"/>
</dbReference>
<evidence type="ECO:0000313" key="3">
    <source>
        <dbReference type="EMBL" id="MDY7258941.1"/>
    </source>
</evidence>
<evidence type="ECO:0000313" key="4">
    <source>
        <dbReference type="Proteomes" id="UP001292913"/>
    </source>
</evidence>
<dbReference type="PANTHER" id="PTHR10900:SF77">
    <property type="entry name" value="FI19380P1"/>
    <property type="match status" value="1"/>
</dbReference>
<evidence type="ECO:0000259" key="2">
    <source>
        <dbReference type="PROSITE" id="PS50213"/>
    </source>
</evidence>
<dbReference type="SUPFAM" id="SSF82153">
    <property type="entry name" value="FAS1 domain"/>
    <property type="match status" value="2"/>
</dbReference>
<keyword evidence="4" id="KW-1185">Reference proteome</keyword>
<feature type="domain" description="FAS1" evidence="2">
    <location>
        <begin position="201"/>
        <end position="357"/>
    </location>
</feature>
<keyword evidence="1" id="KW-0732">Signal</keyword>
<dbReference type="EMBL" id="JARZAK010000009">
    <property type="protein sequence ID" value="MDY7258941.1"/>
    <property type="molecule type" value="Genomic_DNA"/>
</dbReference>
<dbReference type="Pfam" id="PF17133">
    <property type="entry name" value="DUF5108"/>
    <property type="match status" value="1"/>
</dbReference>